<organism evidence="1 2">
    <name type="scientific">Hyphodiscus hymeniophilus</name>
    <dbReference type="NCBI Taxonomy" id="353542"/>
    <lineage>
        <taxon>Eukaryota</taxon>
        <taxon>Fungi</taxon>
        <taxon>Dikarya</taxon>
        <taxon>Ascomycota</taxon>
        <taxon>Pezizomycotina</taxon>
        <taxon>Leotiomycetes</taxon>
        <taxon>Helotiales</taxon>
        <taxon>Hyphodiscaceae</taxon>
        <taxon>Hyphodiscus</taxon>
    </lineage>
</organism>
<keyword evidence="2" id="KW-1185">Reference proteome</keyword>
<name>A0A9P7AXC5_9HELO</name>
<protein>
    <submittedName>
        <fullName evidence="1">Uncharacterized protein</fullName>
    </submittedName>
</protein>
<evidence type="ECO:0000313" key="1">
    <source>
        <dbReference type="EMBL" id="KAG0649167.1"/>
    </source>
</evidence>
<proteinExistence type="predicted"/>
<accession>A0A9P7AXC5</accession>
<sequence length="204" mass="23302">MVLEKHGIFNIKSTLHKPCEAYLGDTTSQSFTLQQVQNLPDIENCATWLTNIPVKVSEHDILSKTETGAVLCLYVNQEDSFHTAKAAKLVFLEPQGAANLVRQSKTHGFFLGMLEYSRVLIISGLKEIMTLAFWTRYFGSVCVFVLEFHQVVWESATQRMMEFRFIRIDAQALTCLQAIQRDDRLKEKEVHVSFGKDPCDPINR</sequence>
<evidence type="ECO:0000313" key="2">
    <source>
        <dbReference type="Proteomes" id="UP000785200"/>
    </source>
</evidence>
<dbReference type="EMBL" id="VNKQ01000008">
    <property type="protein sequence ID" value="KAG0649167.1"/>
    <property type="molecule type" value="Genomic_DNA"/>
</dbReference>
<gene>
    <name evidence="1" type="ORF">D0Z07_4419</name>
</gene>
<reference evidence="1" key="1">
    <citation type="submission" date="2019-07" db="EMBL/GenBank/DDBJ databases">
        <title>Hyphodiscus hymeniophilus genome sequencing and assembly.</title>
        <authorList>
            <person name="Kramer G."/>
            <person name="Nodwell J."/>
        </authorList>
    </citation>
    <scope>NUCLEOTIDE SEQUENCE</scope>
    <source>
        <strain evidence="1">ATCC 34498</strain>
    </source>
</reference>
<dbReference type="OrthoDB" id="3508416at2759"/>
<comment type="caution">
    <text evidence="1">The sequence shown here is derived from an EMBL/GenBank/DDBJ whole genome shotgun (WGS) entry which is preliminary data.</text>
</comment>
<dbReference type="Proteomes" id="UP000785200">
    <property type="component" value="Unassembled WGS sequence"/>
</dbReference>
<dbReference type="AlphaFoldDB" id="A0A9P7AXC5"/>